<dbReference type="SUPFAM" id="SSF69304">
    <property type="entry name" value="Tricorn protease N-terminal domain"/>
    <property type="match status" value="1"/>
</dbReference>
<proteinExistence type="predicted"/>
<dbReference type="PROSITE" id="PS51257">
    <property type="entry name" value="PROKAR_LIPOPROTEIN"/>
    <property type="match status" value="1"/>
</dbReference>
<name>A0A174G9V4_9CLOT</name>
<gene>
    <name evidence="1" type="ORF">ERS852471_01835</name>
</gene>
<sequence length="333" mass="38533">MKVKSNNLKFVVIVISIIMLMFGCAEKEKERETGEEKERITLSQGAYRNLESNSIYSLNEDNIYEKIDTDELVISYNSESGNYIFIQDDDVFIKYLGKNIKINDNKIKSPKLSNDGKYIFYFCDNGILEPKVIDLENETEVIIDNKVMISGQFADWVADNTLIYYGIRNEDKKSGIFTYDLSNKTEELVYEINKGYVSFLKAIDDEVVFIEDNMENRKILISLEKNNSFEEITEKIIDIKDIIKIDENIYILGKVKDDVYSIYEILGNDLHRVVYDFPLMINLEKGLSVSPKGELLFMGSNEDYNEQNIYSYSDGTVNLISKSKGKYTFINMN</sequence>
<organism evidence="1 2">
    <name type="scientific">Clostridium disporicum</name>
    <dbReference type="NCBI Taxonomy" id="84024"/>
    <lineage>
        <taxon>Bacteria</taxon>
        <taxon>Bacillati</taxon>
        <taxon>Bacillota</taxon>
        <taxon>Clostridia</taxon>
        <taxon>Eubacteriales</taxon>
        <taxon>Clostridiaceae</taxon>
        <taxon>Clostridium</taxon>
    </lineage>
</organism>
<dbReference type="EMBL" id="CYZX01000011">
    <property type="protein sequence ID" value="CUO58721.1"/>
    <property type="molecule type" value="Genomic_DNA"/>
</dbReference>
<dbReference type="OrthoDB" id="1896796at2"/>
<keyword evidence="1" id="KW-0449">Lipoprotein</keyword>
<dbReference type="Proteomes" id="UP000095594">
    <property type="component" value="Unassembled WGS sequence"/>
</dbReference>
<dbReference type="AlphaFoldDB" id="A0A174G9V4"/>
<reference evidence="1 2" key="1">
    <citation type="submission" date="2015-09" db="EMBL/GenBank/DDBJ databases">
        <authorList>
            <consortium name="Pathogen Informatics"/>
        </authorList>
    </citation>
    <scope>NUCLEOTIDE SEQUENCE [LARGE SCALE GENOMIC DNA]</scope>
    <source>
        <strain evidence="1 2">2789STDY5834856</strain>
    </source>
</reference>
<protein>
    <submittedName>
        <fullName evidence="1">Putative lipoprotein</fullName>
    </submittedName>
</protein>
<dbReference type="RefSeq" id="WP_055265866.1">
    <property type="nucleotide sequence ID" value="NZ_CABIXQ010000011.1"/>
</dbReference>
<evidence type="ECO:0000313" key="2">
    <source>
        <dbReference type="Proteomes" id="UP000095594"/>
    </source>
</evidence>
<accession>A0A174G9V4</accession>
<evidence type="ECO:0000313" key="1">
    <source>
        <dbReference type="EMBL" id="CUO58721.1"/>
    </source>
</evidence>